<evidence type="ECO:0000256" key="1">
    <source>
        <dbReference type="SAM" id="MobiDB-lite"/>
    </source>
</evidence>
<dbReference type="Proteomes" id="UP000054359">
    <property type="component" value="Unassembled WGS sequence"/>
</dbReference>
<protein>
    <recommendedName>
        <fullName evidence="4">C2H2-type domain-containing protein</fullName>
    </recommendedName>
</protein>
<dbReference type="Gene3D" id="3.30.160.60">
    <property type="entry name" value="Classic Zinc Finger"/>
    <property type="match status" value="1"/>
</dbReference>
<dbReference type="SUPFAM" id="SSF57667">
    <property type="entry name" value="beta-beta-alpha zinc fingers"/>
    <property type="match status" value="1"/>
</dbReference>
<feature type="compositionally biased region" description="Polar residues" evidence="1">
    <location>
        <begin position="1"/>
        <end position="13"/>
    </location>
</feature>
<feature type="non-terminal residue" evidence="2">
    <location>
        <position position="38"/>
    </location>
</feature>
<name>A0A087UZM3_STEMI</name>
<accession>A0A087UZM3</accession>
<dbReference type="EMBL" id="KK122488">
    <property type="protein sequence ID" value="KFM82812.1"/>
    <property type="molecule type" value="Genomic_DNA"/>
</dbReference>
<gene>
    <name evidence="2" type="ORF">X975_03746</name>
</gene>
<sequence>MIWKSSTLKQHMQTHTEVKPHVDGVCNQSLRQKGDLQK</sequence>
<evidence type="ECO:0000313" key="2">
    <source>
        <dbReference type="EMBL" id="KFM82812.1"/>
    </source>
</evidence>
<reference evidence="2 3" key="1">
    <citation type="submission" date="2013-11" db="EMBL/GenBank/DDBJ databases">
        <title>Genome sequencing of Stegodyphus mimosarum.</title>
        <authorList>
            <person name="Bechsgaard J."/>
        </authorList>
    </citation>
    <scope>NUCLEOTIDE SEQUENCE [LARGE SCALE GENOMIC DNA]</scope>
</reference>
<dbReference type="AlphaFoldDB" id="A0A087UZM3"/>
<keyword evidence="3" id="KW-1185">Reference proteome</keyword>
<dbReference type="InterPro" id="IPR036236">
    <property type="entry name" value="Znf_C2H2_sf"/>
</dbReference>
<organism evidence="2 3">
    <name type="scientific">Stegodyphus mimosarum</name>
    <name type="common">African social velvet spider</name>
    <dbReference type="NCBI Taxonomy" id="407821"/>
    <lineage>
        <taxon>Eukaryota</taxon>
        <taxon>Metazoa</taxon>
        <taxon>Ecdysozoa</taxon>
        <taxon>Arthropoda</taxon>
        <taxon>Chelicerata</taxon>
        <taxon>Arachnida</taxon>
        <taxon>Araneae</taxon>
        <taxon>Araneomorphae</taxon>
        <taxon>Entelegynae</taxon>
        <taxon>Eresoidea</taxon>
        <taxon>Eresidae</taxon>
        <taxon>Stegodyphus</taxon>
    </lineage>
</organism>
<proteinExistence type="predicted"/>
<feature type="region of interest" description="Disordered" evidence="1">
    <location>
        <begin position="1"/>
        <end position="20"/>
    </location>
</feature>
<evidence type="ECO:0000313" key="3">
    <source>
        <dbReference type="Proteomes" id="UP000054359"/>
    </source>
</evidence>
<evidence type="ECO:0008006" key="4">
    <source>
        <dbReference type="Google" id="ProtNLM"/>
    </source>
</evidence>